<dbReference type="EMBL" id="JAUCDY010000021">
    <property type="protein sequence ID" value="MDM7858953.1"/>
    <property type="molecule type" value="Genomic_DNA"/>
</dbReference>
<evidence type="ECO:0000256" key="1">
    <source>
        <dbReference type="SAM" id="Coils"/>
    </source>
</evidence>
<accession>A0ABT7SRY0</accession>
<evidence type="ECO:0000313" key="2">
    <source>
        <dbReference type="EMBL" id="MDM7858953.1"/>
    </source>
</evidence>
<name>A0ABT7SRY0_9GAMM</name>
<dbReference type="RefSeq" id="WP_289411804.1">
    <property type="nucleotide sequence ID" value="NZ_JAUCDY010000021.1"/>
</dbReference>
<proteinExistence type="predicted"/>
<comment type="caution">
    <text evidence="2">The sequence shown here is derived from an EMBL/GenBank/DDBJ whole genome shotgun (WGS) entry which is preliminary data.</text>
</comment>
<gene>
    <name evidence="2" type="ORF">QEZ41_11835</name>
</gene>
<dbReference type="Proteomes" id="UP001241056">
    <property type="component" value="Unassembled WGS sequence"/>
</dbReference>
<sequence length="458" mass="52981">MRVQKSSKAQLIEVVMLFGNDGIVAEMLYPEFEAILDNMVSMPQYADEQVRAAYVLINPRLLVRSIVFFYLDFDEEGSVEPGWNLDLRHLAEKAGTGPDLGAGPIRLACRSQCAVPWYQMHLWDPELSPSKNHVNMVRDAVKQNGLRLVVDVEDDFVVAPGRLQVAPEDSWQNQEQMQALLHKTQEREKEQRHQAAQLIKQQRLRIQTLEAQHTETLAKLRQQYEMSLMQREQNEKQLQQQLSQYRGHIDRLKKQLLEQSEKLREIRKDVQVRIQELNEREQQQVSLLKSQYENELQAHIEAALAQQQELLRAQEDELSSKHERLQQAVFEQERLQRAVKDLTVQADEKILQRLDAAGVSFVALHPGAGHMNVPLLEIDVYLQNPVAYAAKHCLVTEEHYREWLKHYEGAVCDALIETTDTLCGLPLERKSHPSQFTVGVSNRCSRHRKLVKPIQSYD</sequence>
<evidence type="ECO:0000313" key="3">
    <source>
        <dbReference type="Proteomes" id="UP001241056"/>
    </source>
</evidence>
<organism evidence="2 3">
    <name type="scientific">Thiopseudomonas acetoxidans</name>
    <dbReference type="NCBI Taxonomy" id="3041622"/>
    <lineage>
        <taxon>Bacteria</taxon>
        <taxon>Pseudomonadati</taxon>
        <taxon>Pseudomonadota</taxon>
        <taxon>Gammaproteobacteria</taxon>
        <taxon>Pseudomonadales</taxon>
        <taxon>Pseudomonadaceae</taxon>
        <taxon>Thiopseudomonas</taxon>
    </lineage>
</organism>
<reference evidence="2 3" key="1">
    <citation type="submission" date="2023-06" db="EMBL/GenBank/DDBJ databases">
        <title>Thiopseudomonas sp. CY1220 draft genome sequence.</title>
        <authorList>
            <person name="Zhao G."/>
            <person name="An M."/>
        </authorList>
    </citation>
    <scope>NUCLEOTIDE SEQUENCE [LARGE SCALE GENOMIC DNA]</scope>
    <source>
        <strain evidence="2 3">CY1220</strain>
    </source>
</reference>
<keyword evidence="1" id="KW-0175">Coiled coil</keyword>
<keyword evidence="3" id="KW-1185">Reference proteome</keyword>
<feature type="coiled-coil region" evidence="1">
    <location>
        <begin position="181"/>
        <end position="328"/>
    </location>
</feature>
<protein>
    <submittedName>
        <fullName evidence="2">Chromosome partitioning protein ParA</fullName>
    </submittedName>
</protein>